<dbReference type="InterPro" id="IPR038028">
    <property type="entry name" value="BPTF"/>
</dbReference>
<name>A0A8S2RLH5_9BILA</name>
<evidence type="ECO:0000313" key="2">
    <source>
        <dbReference type="Proteomes" id="UP000676336"/>
    </source>
</evidence>
<dbReference type="PANTHER" id="PTHR45975:SF2">
    <property type="entry name" value="NUCLEOSOME-REMODELING FACTOR SUBUNIT BPTF"/>
    <property type="match status" value="1"/>
</dbReference>
<proteinExistence type="predicted"/>
<dbReference type="GO" id="GO:0000978">
    <property type="term" value="F:RNA polymerase II cis-regulatory region sequence-specific DNA binding"/>
    <property type="evidence" value="ECO:0007669"/>
    <property type="project" value="TreeGrafter"/>
</dbReference>
<evidence type="ECO:0000313" key="1">
    <source>
        <dbReference type="EMBL" id="CAF4167903.1"/>
    </source>
</evidence>
<dbReference type="GO" id="GO:0006357">
    <property type="term" value="P:regulation of transcription by RNA polymerase II"/>
    <property type="evidence" value="ECO:0007669"/>
    <property type="project" value="InterPro"/>
</dbReference>
<accession>A0A8S2RLH5</accession>
<feature type="non-terminal residue" evidence="1">
    <location>
        <position position="1"/>
    </location>
</feature>
<sequence>PSASLTSNYSLKNLTDILRITLVYFENTIPLPFMHSRWKRYRYIWAKQLLDLNQHISLSKLIYLLLQFETCIKPVSYFDLFTDQVGYLKFRRETEKERDEAKKEEKDAFIRRKIDADSIIQTVHFT</sequence>
<organism evidence="1 2">
    <name type="scientific">Rotaria magnacalcarata</name>
    <dbReference type="NCBI Taxonomy" id="392030"/>
    <lineage>
        <taxon>Eukaryota</taxon>
        <taxon>Metazoa</taxon>
        <taxon>Spiralia</taxon>
        <taxon>Gnathifera</taxon>
        <taxon>Rotifera</taxon>
        <taxon>Eurotatoria</taxon>
        <taxon>Bdelloidea</taxon>
        <taxon>Philodinida</taxon>
        <taxon>Philodinidae</taxon>
        <taxon>Rotaria</taxon>
    </lineage>
</organism>
<protein>
    <submittedName>
        <fullName evidence="1">Uncharacterized protein</fullName>
    </submittedName>
</protein>
<comment type="caution">
    <text evidence="1">The sequence shown here is derived from an EMBL/GenBank/DDBJ whole genome shotgun (WGS) entry which is preliminary data.</text>
</comment>
<dbReference type="PANTHER" id="PTHR45975">
    <property type="entry name" value="NUCLEOSOME-REMODELING FACTOR SUBUNIT BPTF"/>
    <property type="match status" value="1"/>
</dbReference>
<feature type="non-terminal residue" evidence="1">
    <location>
        <position position="126"/>
    </location>
</feature>
<dbReference type="AlphaFoldDB" id="A0A8S2RLH5"/>
<reference evidence="1" key="1">
    <citation type="submission" date="2021-02" db="EMBL/GenBank/DDBJ databases">
        <authorList>
            <person name="Nowell W R."/>
        </authorList>
    </citation>
    <scope>NUCLEOTIDE SEQUENCE</scope>
</reference>
<dbReference type="Proteomes" id="UP000676336">
    <property type="component" value="Unassembled WGS sequence"/>
</dbReference>
<gene>
    <name evidence="1" type="ORF">SMN809_LOCUS20469</name>
</gene>
<dbReference type="GO" id="GO:0016589">
    <property type="term" value="C:NURF complex"/>
    <property type="evidence" value="ECO:0007669"/>
    <property type="project" value="InterPro"/>
</dbReference>
<dbReference type="EMBL" id="CAJOBI010012874">
    <property type="protein sequence ID" value="CAF4167903.1"/>
    <property type="molecule type" value="Genomic_DNA"/>
</dbReference>